<dbReference type="EMBL" id="PKUQ01000001">
    <property type="protein sequence ID" value="PLW78877.1"/>
    <property type="molecule type" value="Genomic_DNA"/>
</dbReference>
<feature type="transmembrane region" description="Helical" evidence="6">
    <location>
        <begin position="224"/>
        <end position="241"/>
    </location>
</feature>
<gene>
    <name evidence="9" type="ORF">C0081_01150</name>
    <name evidence="8" type="ORF">C0081_19190</name>
</gene>
<feature type="transmembrane region" description="Helical" evidence="6">
    <location>
        <begin position="21"/>
        <end position="38"/>
    </location>
</feature>
<evidence type="ECO:0000256" key="1">
    <source>
        <dbReference type="ARBA" id="ARBA00004141"/>
    </source>
</evidence>
<keyword evidence="4 6" id="KW-1133">Transmembrane helix</keyword>
<keyword evidence="10" id="KW-1185">Reference proteome</keyword>
<feature type="domain" description="EamA" evidence="7">
    <location>
        <begin position="166"/>
        <end position="296"/>
    </location>
</feature>
<comment type="caution">
    <text evidence="8">The sequence shown here is derived from an EMBL/GenBank/DDBJ whole genome shotgun (WGS) entry which is preliminary data.</text>
</comment>
<evidence type="ECO:0000256" key="5">
    <source>
        <dbReference type="ARBA" id="ARBA00023136"/>
    </source>
</evidence>
<dbReference type="Pfam" id="PF00892">
    <property type="entry name" value="EamA"/>
    <property type="match status" value="2"/>
</dbReference>
<feature type="transmembrane region" description="Helical" evidence="6">
    <location>
        <begin position="50"/>
        <end position="68"/>
    </location>
</feature>
<dbReference type="AlphaFoldDB" id="A0A2N5XM13"/>
<feature type="transmembrane region" description="Helical" evidence="6">
    <location>
        <begin position="165"/>
        <end position="185"/>
    </location>
</feature>
<feature type="transmembrane region" description="Helical" evidence="6">
    <location>
        <begin position="279"/>
        <end position="297"/>
    </location>
</feature>
<feature type="domain" description="EamA" evidence="7">
    <location>
        <begin position="19"/>
        <end position="152"/>
    </location>
</feature>
<comment type="similarity">
    <text evidence="2">Belongs to the drug/metabolite transporter (DMT) superfamily. 10 TMS drug/metabolite exporter (DME) (TC 2.A.7.3) family.</text>
</comment>
<evidence type="ECO:0000256" key="4">
    <source>
        <dbReference type="ARBA" id="ARBA00022989"/>
    </source>
</evidence>
<evidence type="ECO:0000313" key="9">
    <source>
        <dbReference type="EMBL" id="PLW78877.1"/>
    </source>
</evidence>
<dbReference type="EMBL" id="PKUQ01000050">
    <property type="protein sequence ID" value="PLW75470.1"/>
    <property type="molecule type" value="Genomic_DNA"/>
</dbReference>
<evidence type="ECO:0000313" key="10">
    <source>
        <dbReference type="Proteomes" id="UP000234881"/>
    </source>
</evidence>
<dbReference type="InterPro" id="IPR037185">
    <property type="entry name" value="EmrE-like"/>
</dbReference>
<feature type="transmembrane region" description="Helical" evidence="6">
    <location>
        <begin position="88"/>
        <end position="105"/>
    </location>
</feature>
<organism evidence="8 10">
    <name type="scientific">Cohaesibacter celericrescens</name>
    <dbReference type="NCBI Taxonomy" id="2067669"/>
    <lineage>
        <taxon>Bacteria</taxon>
        <taxon>Pseudomonadati</taxon>
        <taxon>Pseudomonadota</taxon>
        <taxon>Alphaproteobacteria</taxon>
        <taxon>Hyphomicrobiales</taxon>
        <taxon>Cohaesibacteraceae</taxon>
    </lineage>
</organism>
<evidence type="ECO:0000256" key="6">
    <source>
        <dbReference type="SAM" id="Phobius"/>
    </source>
</evidence>
<dbReference type="PANTHER" id="PTHR22911:SF6">
    <property type="entry name" value="SOLUTE CARRIER FAMILY 35 MEMBER G1"/>
    <property type="match status" value="1"/>
</dbReference>
<feature type="transmembrane region" description="Helical" evidence="6">
    <location>
        <begin position="135"/>
        <end position="153"/>
    </location>
</feature>
<accession>A0A2N5XM13</accession>
<proteinExistence type="inferred from homology"/>
<name>A0A2N5XM13_9HYPH</name>
<feature type="transmembrane region" description="Helical" evidence="6">
    <location>
        <begin position="111"/>
        <end position="128"/>
    </location>
</feature>
<keyword evidence="5 6" id="KW-0472">Membrane</keyword>
<comment type="subcellular location">
    <subcellularLocation>
        <location evidence="1">Membrane</location>
        <topology evidence="1">Multi-pass membrane protein</topology>
    </subcellularLocation>
</comment>
<feature type="transmembrane region" description="Helical" evidence="6">
    <location>
        <begin position="197"/>
        <end position="218"/>
    </location>
</feature>
<reference evidence="8 10" key="1">
    <citation type="submission" date="2018-01" db="EMBL/GenBank/DDBJ databases">
        <title>The draft genome sequence of Cohaesibacter sp. H1304.</title>
        <authorList>
            <person name="Wang N.-N."/>
            <person name="Du Z.-J."/>
        </authorList>
    </citation>
    <scope>NUCLEOTIDE SEQUENCE [LARGE SCALE GENOMIC DNA]</scope>
    <source>
        <strain evidence="8 10">H1304</strain>
    </source>
</reference>
<keyword evidence="3 6" id="KW-0812">Transmembrane</keyword>
<dbReference type="InterPro" id="IPR000620">
    <property type="entry name" value="EamA_dom"/>
</dbReference>
<sequence length="315" mass="34924">MLVLSHHDDWKDRVMNSLVGIVWKLAATCFFAVMIAIIKYASATVPTGQVVFYRCFFALFPLLIVAIMQGKLRDSLRTARPWLHFRRALVGASGMFCWFSAVGLMPLPEATAISFLSPLMVVALAAIFLKEKVRFYRWTAVAAGFIGVLIILWPRLSQSDGDVALLGAFFAAISTIFIASTSIMVRQMTRSETNAAIIFYFFVATSCFSLVSLIWGWVLPDWQIIGLLVLAGVMGGLGQMLMTQAFRLTEASLLAPFDYVNMIWAVIIGILVFDEYPSMPVIIGGTIVILAGMFVVYRERALGLARKAELRVKPL</sequence>
<dbReference type="PANTHER" id="PTHR22911">
    <property type="entry name" value="ACYL-MALONYL CONDENSING ENZYME-RELATED"/>
    <property type="match status" value="1"/>
</dbReference>
<dbReference type="Proteomes" id="UP000234881">
    <property type="component" value="Unassembled WGS sequence"/>
</dbReference>
<feature type="transmembrane region" description="Helical" evidence="6">
    <location>
        <begin position="253"/>
        <end position="273"/>
    </location>
</feature>
<dbReference type="GO" id="GO:0016020">
    <property type="term" value="C:membrane"/>
    <property type="evidence" value="ECO:0007669"/>
    <property type="project" value="UniProtKB-SubCell"/>
</dbReference>
<evidence type="ECO:0000259" key="7">
    <source>
        <dbReference type="Pfam" id="PF00892"/>
    </source>
</evidence>
<evidence type="ECO:0000256" key="3">
    <source>
        <dbReference type="ARBA" id="ARBA00022692"/>
    </source>
</evidence>
<dbReference type="SUPFAM" id="SSF103481">
    <property type="entry name" value="Multidrug resistance efflux transporter EmrE"/>
    <property type="match status" value="2"/>
</dbReference>
<evidence type="ECO:0000256" key="2">
    <source>
        <dbReference type="ARBA" id="ARBA00009853"/>
    </source>
</evidence>
<dbReference type="OrthoDB" id="9812899at2"/>
<evidence type="ECO:0000313" key="8">
    <source>
        <dbReference type="EMBL" id="PLW75470.1"/>
    </source>
</evidence>
<protein>
    <submittedName>
        <fullName evidence="8">EamA family transporter</fullName>
    </submittedName>
</protein>